<dbReference type="EMBL" id="PUHZ01000011">
    <property type="protein sequence ID" value="PQO46142.1"/>
    <property type="molecule type" value="Genomic_DNA"/>
</dbReference>
<organism evidence="4 5">
    <name type="scientific">Blastopirellula marina</name>
    <dbReference type="NCBI Taxonomy" id="124"/>
    <lineage>
        <taxon>Bacteria</taxon>
        <taxon>Pseudomonadati</taxon>
        <taxon>Planctomycetota</taxon>
        <taxon>Planctomycetia</taxon>
        <taxon>Pirellulales</taxon>
        <taxon>Pirellulaceae</taxon>
        <taxon>Blastopirellula</taxon>
    </lineage>
</organism>
<sequence length="287" mass="31343">MRLISYQSETGPRTAVARGNEGYVDLHKADPLLPTQMKQLLPMLSMHREAIQEVAQTGKLLDPAKTRLLPPVVEPQKILCIGLNYADHAAETGATVGDEPVVFNKFPTCLRADQQPIELPACSSEVDYEAELVVVIGRSGKNIPQEEALNHVAGYAVGHDVSARDWQKGKPGKQWLLGKSFDSFAPLGPELVTSDEVEDPHNLRIQCRLNGETMQDSSTSQLIFRIDYLISYLSQVCTLVPGDLIYTGTPPGVGVARKPPVFLKPGDRVEIEIEKLGLLTNPVVAAT</sequence>
<dbReference type="FunFam" id="3.90.850.10:FF:000002">
    <property type="entry name" value="2-hydroxyhepta-2,4-diene-1,7-dioate isomerase"/>
    <property type="match status" value="1"/>
</dbReference>
<dbReference type="GO" id="GO:0016853">
    <property type="term" value="F:isomerase activity"/>
    <property type="evidence" value="ECO:0007669"/>
    <property type="project" value="UniProtKB-ARBA"/>
</dbReference>
<dbReference type="InterPro" id="IPR036663">
    <property type="entry name" value="Fumarylacetoacetase_C_sf"/>
</dbReference>
<feature type="domain" description="Fumarylacetoacetase-like C-terminal" evidence="3">
    <location>
        <begin position="77"/>
        <end position="284"/>
    </location>
</feature>
<dbReference type="GO" id="GO:0019752">
    <property type="term" value="P:carboxylic acid metabolic process"/>
    <property type="evidence" value="ECO:0007669"/>
    <property type="project" value="UniProtKB-ARBA"/>
</dbReference>
<gene>
    <name evidence="4" type="ORF">C5Y93_11110</name>
</gene>
<evidence type="ECO:0000259" key="3">
    <source>
        <dbReference type="Pfam" id="PF01557"/>
    </source>
</evidence>
<protein>
    <submittedName>
        <fullName evidence="4">Fumarylacetoacetate hydrolase</fullName>
    </submittedName>
</protein>
<dbReference type="OrthoDB" id="9805307at2"/>
<evidence type="ECO:0000313" key="5">
    <source>
        <dbReference type="Proteomes" id="UP000237819"/>
    </source>
</evidence>
<dbReference type="Gene3D" id="3.90.850.10">
    <property type="entry name" value="Fumarylacetoacetase-like, C-terminal domain"/>
    <property type="match status" value="1"/>
</dbReference>
<evidence type="ECO:0000256" key="1">
    <source>
        <dbReference type="ARBA" id="ARBA00010211"/>
    </source>
</evidence>
<proteinExistence type="inferred from homology"/>
<dbReference type="PANTHER" id="PTHR42796:SF4">
    <property type="entry name" value="FUMARYLACETOACETATE HYDROLASE DOMAIN-CONTAINING PROTEIN 2A"/>
    <property type="match status" value="1"/>
</dbReference>
<dbReference type="PANTHER" id="PTHR42796">
    <property type="entry name" value="FUMARYLACETOACETATE HYDROLASE DOMAIN-CONTAINING PROTEIN 2A-RELATED"/>
    <property type="match status" value="1"/>
</dbReference>
<dbReference type="InterPro" id="IPR051121">
    <property type="entry name" value="FAH"/>
</dbReference>
<evidence type="ECO:0000313" key="4">
    <source>
        <dbReference type="EMBL" id="PQO46142.1"/>
    </source>
</evidence>
<dbReference type="GO" id="GO:0046872">
    <property type="term" value="F:metal ion binding"/>
    <property type="evidence" value="ECO:0007669"/>
    <property type="project" value="UniProtKB-KW"/>
</dbReference>
<reference evidence="4 5" key="1">
    <citation type="submission" date="2018-02" db="EMBL/GenBank/DDBJ databases">
        <title>Comparative genomes isolates from brazilian mangrove.</title>
        <authorList>
            <person name="Araujo J.E."/>
            <person name="Taketani R.G."/>
            <person name="Silva M.C.P."/>
            <person name="Loureco M.V."/>
            <person name="Andreote F.D."/>
        </authorList>
    </citation>
    <scope>NUCLEOTIDE SEQUENCE [LARGE SCALE GENOMIC DNA]</scope>
    <source>
        <strain evidence="4 5">Nap-Phe MGV</strain>
    </source>
</reference>
<comment type="caution">
    <text evidence="4">The sequence shown here is derived from an EMBL/GenBank/DDBJ whole genome shotgun (WGS) entry which is preliminary data.</text>
</comment>
<dbReference type="SUPFAM" id="SSF56529">
    <property type="entry name" value="FAH"/>
    <property type="match status" value="1"/>
</dbReference>
<keyword evidence="4" id="KW-0378">Hydrolase</keyword>
<accession>A0A2S8GNZ8</accession>
<dbReference type="AlphaFoldDB" id="A0A2S8GNZ8"/>
<evidence type="ECO:0000256" key="2">
    <source>
        <dbReference type="ARBA" id="ARBA00022723"/>
    </source>
</evidence>
<dbReference type="InterPro" id="IPR011234">
    <property type="entry name" value="Fumarylacetoacetase-like_C"/>
</dbReference>
<keyword evidence="2" id="KW-0479">Metal-binding</keyword>
<dbReference type="Pfam" id="PF01557">
    <property type="entry name" value="FAA_hydrolase"/>
    <property type="match status" value="1"/>
</dbReference>
<dbReference type="Proteomes" id="UP000237819">
    <property type="component" value="Unassembled WGS sequence"/>
</dbReference>
<name>A0A2S8GNZ8_9BACT</name>
<dbReference type="GO" id="GO:0016787">
    <property type="term" value="F:hydrolase activity"/>
    <property type="evidence" value="ECO:0007669"/>
    <property type="project" value="UniProtKB-KW"/>
</dbReference>
<comment type="similarity">
    <text evidence="1">Belongs to the FAH family.</text>
</comment>